<evidence type="ECO:0000313" key="5">
    <source>
        <dbReference type="EMBL" id="KAK2081761.1"/>
    </source>
</evidence>
<proteinExistence type="predicted"/>
<keyword evidence="3" id="KW-0677">Repeat</keyword>
<comment type="caution">
    <text evidence="5">The sequence shown here is derived from an EMBL/GenBank/DDBJ whole genome shotgun (WGS) entry which is preliminary data.</text>
</comment>
<name>A0ABQ9TAL6_SAGOE</name>
<dbReference type="PROSITE" id="PS51257">
    <property type="entry name" value="PROKAR_LIPOPROTEIN"/>
    <property type="match status" value="1"/>
</dbReference>
<dbReference type="PANTHER" id="PTHR12764:SF5">
    <property type="entry name" value="LD29485P"/>
    <property type="match status" value="1"/>
</dbReference>
<evidence type="ECO:0000256" key="2">
    <source>
        <dbReference type="ARBA" id="ARBA00022574"/>
    </source>
</evidence>
<gene>
    <name evidence="5" type="ORF">P7K49_040872</name>
</gene>
<dbReference type="EMBL" id="JASSZA010000100">
    <property type="protein sequence ID" value="KAK2081761.1"/>
    <property type="molecule type" value="Genomic_DNA"/>
</dbReference>
<keyword evidence="6" id="KW-1185">Reference proteome</keyword>
<dbReference type="PANTHER" id="PTHR12764">
    <property type="entry name" value="WD REPEAT DOMAIN-RELATED"/>
    <property type="match status" value="1"/>
</dbReference>
<reference evidence="5 6" key="1">
    <citation type="submission" date="2023-05" db="EMBL/GenBank/DDBJ databases">
        <title>B98-5 Cell Line De Novo Hybrid Assembly: An Optical Mapping Approach.</title>
        <authorList>
            <person name="Kananen K."/>
            <person name="Auerbach J.A."/>
            <person name="Kautto E."/>
            <person name="Blachly J.S."/>
        </authorList>
    </citation>
    <scope>NUCLEOTIDE SEQUENCE [LARGE SCALE GENOMIC DNA]</scope>
    <source>
        <strain evidence="5">B95-8</strain>
        <tissue evidence="5">Cell line</tissue>
    </source>
</reference>
<dbReference type="InterPro" id="IPR039857">
    <property type="entry name" value="Ift122/121"/>
</dbReference>
<protein>
    <submittedName>
        <fullName evidence="5">Uncharacterized protein</fullName>
    </submittedName>
</protein>
<evidence type="ECO:0000256" key="3">
    <source>
        <dbReference type="ARBA" id="ARBA00022737"/>
    </source>
</evidence>
<comment type="subcellular location">
    <subcellularLocation>
        <location evidence="1">Cytoplasm</location>
        <location evidence="1">Cytoskeleton</location>
        <location evidence="1">Cilium basal body</location>
    </subcellularLocation>
</comment>
<keyword evidence="2" id="KW-0853">WD repeat</keyword>
<evidence type="ECO:0000256" key="4">
    <source>
        <dbReference type="ARBA" id="ARBA00022794"/>
    </source>
</evidence>
<dbReference type="Proteomes" id="UP001266305">
    <property type="component" value="Unassembled WGS sequence"/>
</dbReference>
<organism evidence="5 6">
    <name type="scientific">Saguinus oedipus</name>
    <name type="common">Cotton-top tamarin</name>
    <name type="synonym">Oedipomidas oedipus</name>
    <dbReference type="NCBI Taxonomy" id="9490"/>
    <lineage>
        <taxon>Eukaryota</taxon>
        <taxon>Metazoa</taxon>
        <taxon>Chordata</taxon>
        <taxon>Craniata</taxon>
        <taxon>Vertebrata</taxon>
        <taxon>Euteleostomi</taxon>
        <taxon>Mammalia</taxon>
        <taxon>Eutheria</taxon>
        <taxon>Euarchontoglires</taxon>
        <taxon>Primates</taxon>
        <taxon>Haplorrhini</taxon>
        <taxon>Platyrrhini</taxon>
        <taxon>Cebidae</taxon>
        <taxon>Callitrichinae</taxon>
        <taxon>Saguinus</taxon>
    </lineage>
</organism>
<accession>A0ABQ9TAL6</accession>
<sequence>MRIYLSYFAHNTMQFFFSCWNRRCISIHTGQSTPPTLVFIKSKLSQDVRCRFLKSQLSALQKLDLHTAEQAFVHCKDYQGIKFVKRLGKLLSESMKQTEVVGYFGRFEEAEKMYLEMDRR</sequence>
<keyword evidence="4" id="KW-0970">Cilium biogenesis/degradation</keyword>
<evidence type="ECO:0000313" key="6">
    <source>
        <dbReference type="Proteomes" id="UP001266305"/>
    </source>
</evidence>
<evidence type="ECO:0000256" key="1">
    <source>
        <dbReference type="ARBA" id="ARBA00004120"/>
    </source>
</evidence>